<sequence length="119" mass="13984">MSNKSVQQRQPSQLLFMQGKNRSYRSYTHILYHLQLQFKERPKCESVITLFHAVADHMFLPSQNLGDYSKGQISDQKYEQESDYTTQERRVVLLVLEEEPSFVFAQSQKVYIIPKLLGP</sequence>
<proteinExistence type="predicted"/>
<name>A0A8J8NQ40_HALGN</name>
<accession>A0A8J8NQ40</accession>
<evidence type="ECO:0000313" key="1">
    <source>
        <dbReference type="EMBL" id="TNV78190.1"/>
    </source>
</evidence>
<reference evidence="1" key="1">
    <citation type="submission" date="2019-06" db="EMBL/GenBank/DDBJ databases">
        <authorList>
            <person name="Zheng W."/>
        </authorList>
    </citation>
    <scope>NUCLEOTIDE SEQUENCE</scope>
    <source>
        <strain evidence="1">QDHG01</strain>
    </source>
</reference>
<dbReference type="EMBL" id="RRYP01010740">
    <property type="protein sequence ID" value="TNV78190.1"/>
    <property type="molecule type" value="Genomic_DNA"/>
</dbReference>
<dbReference type="Proteomes" id="UP000785679">
    <property type="component" value="Unassembled WGS sequence"/>
</dbReference>
<gene>
    <name evidence="1" type="ORF">FGO68_gene10246</name>
</gene>
<comment type="caution">
    <text evidence="1">The sequence shown here is derived from an EMBL/GenBank/DDBJ whole genome shotgun (WGS) entry which is preliminary data.</text>
</comment>
<keyword evidence="2" id="KW-1185">Reference proteome</keyword>
<evidence type="ECO:0000313" key="2">
    <source>
        <dbReference type="Proteomes" id="UP000785679"/>
    </source>
</evidence>
<organism evidence="1 2">
    <name type="scientific">Halteria grandinella</name>
    <dbReference type="NCBI Taxonomy" id="5974"/>
    <lineage>
        <taxon>Eukaryota</taxon>
        <taxon>Sar</taxon>
        <taxon>Alveolata</taxon>
        <taxon>Ciliophora</taxon>
        <taxon>Intramacronucleata</taxon>
        <taxon>Spirotrichea</taxon>
        <taxon>Stichotrichia</taxon>
        <taxon>Sporadotrichida</taxon>
        <taxon>Halteriidae</taxon>
        <taxon>Halteria</taxon>
    </lineage>
</organism>
<dbReference type="AlphaFoldDB" id="A0A8J8NQ40"/>
<protein>
    <submittedName>
        <fullName evidence="1">Uncharacterized protein</fullName>
    </submittedName>
</protein>